<dbReference type="PANTHER" id="PTHR46119:SF15">
    <property type="entry name" value="PROTEIN SODIUM POTASSIUM ROOT DEFECTIVE 2"/>
    <property type="match status" value="1"/>
</dbReference>
<feature type="domain" description="HMA" evidence="2">
    <location>
        <begin position="231"/>
        <end position="297"/>
    </location>
</feature>
<dbReference type="EMBL" id="GDJX01008453">
    <property type="protein sequence ID" value="JAT59483.1"/>
    <property type="molecule type" value="Transcribed_RNA"/>
</dbReference>
<feature type="region of interest" description="Disordered" evidence="1">
    <location>
        <begin position="111"/>
        <end position="165"/>
    </location>
</feature>
<dbReference type="Gene3D" id="3.30.70.100">
    <property type="match status" value="1"/>
</dbReference>
<feature type="region of interest" description="Disordered" evidence="1">
    <location>
        <begin position="37"/>
        <end position="70"/>
    </location>
</feature>
<evidence type="ECO:0000259" key="2">
    <source>
        <dbReference type="PROSITE" id="PS50846"/>
    </source>
</evidence>
<dbReference type="Pfam" id="PF00403">
    <property type="entry name" value="HMA"/>
    <property type="match status" value="1"/>
</dbReference>
<dbReference type="InterPro" id="IPR036163">
    <property type="entry name" value="HMA_dom_sf"/>
</dbReference>
<dbReference type="GO" id="GO:0046872">
    <property type="term" value="F:metal ion binding"/>
    <property type="evidence" value="ECO:0007669"/>
    <property type="project" value="InterPro"/>
</dbReference>
<dbReference type="CDD" id="cd00371">
    <property type="entry name" value="HMA"/>
    <property type="match status" value="1"/>
</dbReference>
<evidence type="ECO:0000256" key="1">
    <source>
        <dbReference type="SAM" id="MobiDB-lite"/>
    </source>
</evidence>
<accession>A0A1D1YXV2</accession>
<evidence type="ECO:0000313" key="3">
    <source>
        <dbReference type="EMBL" id="JAT59483.1"/>
    </source>
</evidence>
<dbReference type="PROSITE" id="PS50846">
    <property type="entry name" value="HMA_2"/>
    <property type="match status" value="1"/>
</dbReference>
<sequence length="304" mass="31904">AMAPLLYRRLKGANLSCTSAASTTTCTRAVDPHPRRAVPWWAAPPPSPSEHNPAHLRRSSGKPSDPVSPAASTRYLLDAVGLDFLDEFPDLDPLPASIPITGSARFHSVTEGDDSAALKPSPFSSSPSCRPSSSSSSPSPSLSWTRLQVAKGDESPVLKPPAPPGVAAALPPARFQAAEGEVSAAMKPSPLGRSQDRAFFGASSSPGTWFRTSMGDDSAVLTPSSSASSRDQVVVLRVSLHCKGCEGKVRKHISRMEGVTSFCIDFATKKVTVVGDVTPIGVLSSISRVKNAQFWSSPPRSSSS</sequence>
<organism evidence="3">
    <name type="scientific">Anthurium amnicola</name>
    <dbReference type="NCBI Taxonomy" id="1678845"/>
    <lineage>
        <taxon>Eukaryota</taxon>
        <taxon>Viridiplantae</taxon>
        <taxon>Streptophyta</taxon>
        <taxon>Embryophyta</taxon>
        <taxon>Tracheophyta</taxon>
        <taxon>Spermatophyta</taxon>
        <taxon>Magnoliopsida</taxon>
        <taxon>Liliopsida</taxon>
        <taxon>Araceae</taxon>
        <taxon>Pothoideae</taxon>
        <taxon>Potheae</taxon>
        <taxon>Anthurium</taxon>
    </lineage>
</organism>
<reference evidence="3" key="1">
    <citation type="submission" date="2015-07" db="EMBL/GenBank/DDBJ databases">
        <title>Transcriptome Assembly of Anthurium amnicola.</title>
        <authorList>
            <person name="Suzuki J."/>
        </authorList>
    </citation>
    <scope>NUCLEOTIDE SEQUENCE</scope>
</reference>
<protein>
    <recommendedName>
        <fullName evidence="2">HMA domain-containing protein</fullName>
    </recommendedName>
</protein>
<feature type="non-terminal residue" evidence="3">
    <location>
        <position position="1"/>
    </location>
</feature>
<dbReference type="AlphaFoldDB" id="A0A1D1YXV2"/>
<feature type="compositionally biased region" description="Low complexity" evidence="1">
    <location>
        <begin position="120"/>
        <end position="143"/>
    </location>
</feature>
<dbReference type="SUPFAM" id="SSF55008">
    <property type="entry name" value="HMA, heavy metal-associated domain"/>
    <property type="match status" value="1"/>
</dbReference>
<dbReference type="PANTHER" id="PTHR46119">
    <property type="entry name" value="OS08G0405700 PROTEIN"/>
    <property type="match status" value="1"/>
</dbReference>
<dbReference type="InterPro" id="IPR006121">
    <property type="entry name" value="HMA_dom"/>
</dbReference>
<gene>
    <name evidence="3" type="ORF">g.16331</name>
</gene>
<name>A0A1D1YXV2_9ARAE</name>
<dbReference type="InterPro" id="IPR044526">
    <property type="entry name" value="NAKR1-3"/>
</dbReference>
<proteinExistence type="predicted"/>